<dbReference type="InterPro" id="IPR016161">
    <property type="entry name" value="Ald_DH/histidinol_DH"/>
</dbReference>
<evidence type="ECO:0000313" key="7">
    <source>
        <dbReference type="EMBL" id="KAK7236174.1"/>
    </source>
</evidence>
<organism evidence="7 8">
    <name type="scientific">Aureococcus anophagefferens</name>
    <name type="common">Harmful bloom alga</name>
    <dbReference type="NCBI Taxonomy" id="44056"/>
    <lineage>
        <taxon>Eukaryota</taxon>
        <taxon>Sar</taxon>
        <taxon>Stramenopiles</taxon>
        <taxon>Ochrophyta</taxon>
        <taxon>Pelagophyceae</taxon>
        <taxon>Pelagomonadales</taxon>
        <taxon>Pelagomonadaceae</taxon>
        <taxon>Aureococcus</taxon>
    </lineage>
</organism>
<dbReference type="PROSITE" id="PS00070">
    <property type="entry name" value="ALDEHYDE_DEHYDR_CYS"/>
    <property type="match status" value="1"/>
</dbReference>
<protein>
    <recommendedName>
        <fullName evidence="2">Succinate-semialdehyde dehydrogenase, mitochondrial</fullName>
        <ecNumber evidence="1">1.2.1.24</ecNumber>
    </recommendedName>
    <alternativeName>
        <fullName evidence="4">NAD(+)-dependent succinic semialdehyde dehydrogenase</fullName>
    </alternativeName>
</protein>
<dbReference type="InterPro" id="IPR050740">
    <property type="entry name" value="Aldehyde_DH_Superfamily"/>
</dbReference>
<feature type="chain" id="PRO_5046655094" description="Succinate-semialdehyde dehydrogenase, mitochondrial" evidence="5">
    <location>
        <begin position="18"/>
        <end position="548"/>
    </location>
</feature>
<evidence type="ECO:0000256" key="2">
    <source>
        <dbReference type="ARBA" id="ARBA00019842"/>
    </source>
</evidence>
<dbReference type="PANTHER" id="PTHR43353">
    <property type="entry name" value="SUCCINATE-SEMIALDEHYDE DEHYDROGENASE, MITOCHONDRIAL"/>
    <property type="match status" value="1"/>
</dbReference>
<feature type="domain" description="Aldehyde dehydrogenase" evidence="6">
    <location>
        <begin position="69"/>
        <end position="517"/>
    </location>
</feature>
<dbReference type="InterPro" id="IPR016162">
    <property type="entry name" value="Ald_DH_N"/>
</dbReference>
<evidence type="ECO:0000313" key="8">
    <source>
        <dbReference type="Proteomes" id="UP001363151"/>
    </source>
</evidence>
<reference evidence="7 8" key="1">
    <citation type="submission" date="2024-03" db="EMBL/GenBank/DDBJ databases">
        <title>Aureococcus anophagefferens CCMP1851 and Kratosvirus quantuckense: Draft genome of a second virus-susceptible host strain in the model system.</title>
        <authorList>
            <person name="Chase E."/>
            <person name="Truchon A.R."/>
            <person name="Schepens W."/>
            <person name="Wilhelm S.W."/>
        </authorList>
    </citation>
    <scope>NUCLEOTIDE SEQUENCE [LARGE SCALE GENOMIC DNA]</scope>
    <source>
        <strain evidence="7 8">CCMP1851</strain>
    </source>
</reference>
<dbReference type="Gene3D" id="3.40.605.10">
    <property type="entry name" value="Aldehyde Dehydrogenase, Chain A, domain 1"/>
    <property type="match status" value="1"/>
</dbReference>
<dbReference type="InterPro" id="IPR016163">
    <property type="entry name" value="Ald_DH_C"/>
</dbReference>
<evidence type="ECO:0000256" key="4">
    <source>
        <dbReference type="ARBA" id="ARBA00030806"/>
    </source>
</evidence>
<dbReference type="Proteomes" id="UP001363151">
    <property type="component" value="Unassembled WGS sequence"/>
</dbReference>
<evidence type="ECO:0000259" key="6">
    <source>
        <dbReference type="Pfam" id="PF00171"/>
    </source>
</evidence>
<name>A0ABR1FR97_AURAN</name>
<accession>A0ABR1FR97</accession>
<keyword evidence="5" id="KW-0732">Signal</keyword>
<keyword evidence="3" id="KW-0560">Oxidoreductase</keyword>
<evidence type="ECO:0000256" key="3">
    <source>
        <dbReference type="ARBA" id="ARBA00023002"/>
    </source>
</evidence>
<dbReference type="PANTHER" id="PTHR43353:SF5">
    <property type="entry name" value="SUCCINATE-SEMIALDEHYDE DEHYDROGENASE, MITOCHONDRIAL"/>
    <property type="match status" value="1"/>
</dbReference>
<dbReference type="SUPFAM" id="SSF53720">
    <property type="entry name" value="ALDH-like"/>
    <property type="match status" value="1"/>
</dbReference>
<dbReference type="Gene3D" id="3.40.309.10">
    <property type="entry name" value="Aldehyde Dehydrogenase, Chain A, domain 2"/>
    <property type="match status" value="1"/>
</dbReference>
<dbReference type="EC" id="1.2.1.24" evidence="1"/>
<evidence type="ECO:0000256" key="1">
    <source>
        <dbReference type="ARBA" id="ARBA00013051"/>
    </source>
</evidence>
<dbReference type="InterPro" id="IPR016160">
    <property type="entry name" value="Ald_DH_CS_CYS"/>
</dbReference>
<proteinExistence type="predicted"/>
<feature type="signal peptide" evidence="5">
    <location>
        <begin position="1"/>
        <end position="17"/>
    </location>
</feature>
<dbReference type="InterPro" id="IPR015590">
    <property type="entry name" value="Aldehyde_DH_dom"/>
</dbReference>
<evidence type="ECO:0000256" key="5">
    <source>
        <dbReference type="SAM" id="SignalP"/>
    </source>
</evidence>
<keyword evidence="8" id="KW-1185">Reference proteome</keyword>
<gene>
    <name evidence="7" type="ORF">SO694_00060143</name>
</gene>
<dbReference type="Pfam" id="PF00171">
    <property type="entry name" value="Aldedh"/>
    <property type="match status" value="1"/>
</dbReference>
<sequence>MARLVIVALGLVALASAAEYVCTERAPLTSTRPRPSVDGGTSLFIGGKLTPWEGKVVDVLSPVYGEDGTQAVIGSLSAMDGGAATTAARAAAAAWDLGQGPWPQSSLKDRAAALGAYLDELEATARDAIIETLMWEIAKSEKDAAKEFDRTVAFARTVIATALEGDAAEPFGAWTGLGGVRGRVRRGPVGVALMLAPFNYPLNEMYAMMMPALLMGNCVILKLPAIGALAHVLTIEAIRKTLPPGVVNFVSGSGRATLPSVMASGVVDCLGFIGGSKGADALIQQHPRPHRLKVFSQLEGKNLGVVFADADLDAAADQIVLGALSYNGQRCTAIKLVVAHASVADALVAKLGARIDGLKRGLPWDAGVDVTPLPEPKKPAYLTELIADAVKHGAAVVNDRGGDTEGQLFHPALVYPVTAAMRLFHEEQFGPVVPVATYEDLGEVVETLKHSWNGQQAALFTEDPVAAAPLVDALSTIVGRVNVNMQCARGPDAFPFSGRRSSAMGTMSVTEALKAFSVETLIAVNDDAKGAAFGDALGDVANFLKPTK</sequence>
<dbReference type="EMBL" id="JBBJCI010000286">
    <property type="protein sequence ID" value="KAK7236174.1"/>
    <property type="molecule type" value="Genomic_DNA"/>
</dbReference>
<comment type="caution">
    <text evidence="7">The sequence shown here is derived from an EMBL/GenBank/DDBJ whole genome shotgun (WGS) entry which is preliminary data.</text>
</comment>